<dbReference type="InterPro" id="IPR011006">
    <property type="entry name" value="CheY-like_superfamily"/>
</dbReference>
<dbReference type="eggNOG" id="COG0745">
    <property type="taxonomic scope" value="Bacteria"/>
</dbReference>
<dbReference type="KEGG" id="mox:DAMO_1762"/>
<protein>
    <submittedName>
        <fullName evidence="4">Putative response regulator receiver (CheY-like protein)</fullName>
    </submittedName>
</protein>
<dbReference type="Proteomes" id="UP000006898">
    <property type="component" value="Chromosome"/>
</dbReference>
<keyword evidence="1 2" id="KW-0597">Phosphoprotein</keyword>
<dbReference type="HOGENOM" id="CLU_000445_69_12_0"/>
<evidence type="ECO:0000256" key="2">
    <source>
        <dbReference type="PROSITE-ProRule" id="PRU00169"/>
    </source>
</evidence>
<organism evidence="4 5">
    <name type="scientific">Methylomirabilis oxygeniifera</name>
    <dbReference type="NCBI Taxonomy" id="671143"/>
    <lineage>
        <taxon>Bacteria</taxon>
        <taxon>Candidatus Methylomirabilota</taxon>
        <taxon>Candidatus Methylomirabilia</taxon>
        <taxon>Candidatus Methylomirabilales</taxon>
        <taxon>Candidatus Methylomirabilaceae</taxon>
        <taxon>Candidatus Methylomirabilis</taxon>
    </lineage>
</organism>
<dbReference type="GO" id="GO:0000160">
    <property type="term" value="P:phosphorelay signal transduction system"/>
    <property type="evidence" value="ECO:0007669"/>
    <property type="project" value="InterPro"/>
</dbReference>
<dbReference type="InterPro" id="IPR050595">
    <property type="entry name" value="Bact_response_regulator"/>
</dbReference>
<dbReference type="Gene3D" id="3.40.50.2300">
    <property type="match status" value="1"/>
</dbReference>
<evidence type="ECO:0000313" key="4">
    <source>
        <dbReference type="EMBL" id="CBE68820.1"/>
    </source>
</evidence>
<feature type="modified residue" description="4-aspartylphosphate" evidence="2">
    <location>
        <position position="52"/>
    </location>
</feature>
<dbReference type="InterPro" id="IPR001789">
    <property type="entry name" value="Sig_transdc_resp-reg_receiver"/>
</dbReference>
<dbReference type="PATRIC" id="fig|671143.5.peg.1560"/>
<reference evidence="4 5" key="1">
    <citation type="journal article" date="2010" name="Nature">
        <title>Nitrite-driven anaerobic methane oxidation by oxygenic bacteria.</title>
        <authorList>
            <person name="Ettwig K.F."/>
            <person name="Butler M.K."/>
            <person name="Le Paslier D."/>
            <person name="Pelletier E."/>
            <person name="Mangenot S."/>
            <person name="Kuypers M.M.M."/>
            <person name="Schreiber F."/>
            <person name="Dutilh B.E."/>
            <person name="Zedelius J."/>
            <person name="de Beer D."/>
            <person name="Gloerich J."/>
            <person name="Wessels H.J.C.T."/>
            <person name="van Allen T."/>
            <person name="Luesken F."/>
            <person name="Wu M."/>
            <person name="van de Pas-Schoonen K.T."/>
            <person name="Op den Camp H.J.M."/>
            <person name="Janssen-Megens E.M."/>
            <person name="Francoijs K-J."/>
            <person name="Stunnenberg H."/>
            <person name="Weissenbach J."/>
            <person name="Jetten M.S.M."/>
            <person name="Strous M."/>
        </authorList>
    </citation>
    <scope>NUCLEOTIDE SEQUENCE [LARGE SCALE GENOMIC DNA]</scope>
</reference>
<dbReference type="PANTHER" id="PTHR44591:SF3">
    <property type="entry name" value="RESPONSE REGULATORY DOMAIN-CONTAINING PROTEIN"/>
    <property type="match status" value="1"/>
</dbReference>
<dbReference type="PROSITE" id="PS50110">
    <property type="entry name" value="RESPONSE_REGULATORY"/>
    <property type="match status" value="1"/>
</dbReference>
<evidence type="ECO:0000259" key="3">
    <source>
        <dbReference type="PROSITE" id="PS50110"/>
    </source>
</evidence>
<dbReference type="SUPFAM" id="SSF52172">
    <property type="entry name" value="CheY-like"/>
    <property type="match status" value="1"/>
</dbReference>
<gene>
    <name evidence="4" type="ORF">DAMO_1762</name>
</gene>
<accession>D5MGD9</accession>
<dbReference type="EMBL" id="FP565575">
    <property type="protein sequence ID" value="CBE68820.1"/>
    <property type="molecule type" value="Genomic_DNA"/>
</dbReference>
<dbReference type="SMART" id="SM00448">
    <property type="entry name" value="REC"/>
    <property type="match status" value="1"/>
</dbReference>
<evidence type="ECO:0000313" key="5">
    <source>
        <dbReference type="Proteomes" id="UP000006898"/>
    </source>
</evidence>
<evidence type="ECO:0000256" key="1">
    <source>
        <dbReference type="ARBA" id="ARBA00022553"/>
    </source>
</evidence>
<dbReference type="AlphaFoldDB" id="D5MGD9"/>
<dbReference type="STRING" id="671143.DAMO_1762"/>
<feature type="domain" description="Response regulatory" evidence="3">
    <location>
        <begin position="2"/>
        <end position="119"/>
    </location>
</feature>
<proteinExistence type="predicted"/>
<dbReference type="Pfam" id="PF00072">
    <property type="entry name" value="Response_reg"/>
    <property type="match status" value="1"/>
</dbReference>
<name>D5MGD9_METO1</name>
<sequence length="122" mass="13457">MRVLIVDDSATMRRIIRNNLKFAGHDDAVEAGNGVEGLACLTGNQIDLVITDWNMPEMNGIEFVKAIRSNDQLKQLPVLMITTVAERENIMVALSAGVSNYIVKPFDAETLKKKLEQILATA</sequence>
<dbReference type="PANTHER" id="PTHR44591">
    <property type="entry name" value="STRESS RESPONSE REGULATOR PROTEIN 1"/>
    <property type="match status" value="1"/>
</dbReference>